<feature type="region of interest" description="Disordered" evidence="1">
    <location>
        <begin position="1"/>
        <end position="23"/>
    </location>
</feature>
<dbReference type="PANTHER" id="PTHR44376:SF8">
    <property type="entry name" value="TRANSCRIPTIONAL COREPRESSOR LEUNIG-LIKE"/>
    <property type="match status" value="1"/>
</dbReference>
<dbReference type="Gene3D" id="2.130.10.10">
    <property type="entry name" value="YVTN repeat-like/Quinoprotein amine dehydrogenase"/>
    <property type="match status" value="1"/>
</dbReference>
<reference evidence="3" key="1">
    <citation type="journal article" date="2023" name="Proc. Natl. Acad. Sci. U.S.A.">
        <title>Genomic and structural basis for evolution of tropane alkaloid biosynthesis.</title>
        <authorList>
            <person name="Wanga Y.-J."/>
            <person name="Taina T."/>
            <person name="Yua J.-Y."/>
            <person name="Lia J."/>
            <person name="Xua B."/>
            <person name="Chenc J."/>
            <person name="D'Auriad J.C."/>
            <person name="Huanga J.-P."/>
            <person name="Huanga S.-X."/>
        </authorList>
    </citation>
    <scope>NUCLEOTIDE SEQUENCE [LARGE SCALE GENOMIC DNA]</scope>
    <source>
        <strain evidence="3">cv. KIB-2019</strain>
    </source>
</reference>
<dbReference type="PANTHER" id="PTHR44376">
    <property type="entry name" value="TRANSCRIPTIONAL REGULATOR OF FILAMENTOUS GROWTH FLO8"/>
    <property type="match status" value="1"/>
</dbReference>
<evidence type="ECO:0000256" key="1">
    <source>
        <dbReference type="SAM" id="MobiDB-lite"/>
    </source>
</evidence>
<accession>A0A9Q1MIK8</accession>
<dbReference type="EMBL" id="JAJAGQ010000006">
    <property type="protein sequence ID" value="KAJ8561055.1"/>
    <property type="molecule type" value="Genomic_DNA"/>
</dbReference>
<gene>
    <name evidence="2" type="ORF">K7X08_027245</name>
</gene>
<dbReference type="SUPFAM" id="SSF50978">
    <property type="entry name" value="WD40 repeat-like"/>
    <property type="match status" value="1"/>
</dbReference>
<sequence length="245" mass="27300">MILSKDTRQTNTEGRNNRSLQQGWPSVDNVAVQTLDMLNLPAAASSGDFFHMRTQADSSGNKATVAGFAAPAHTQVEWKGISFNEIRKLHTKSKLLCCHFNSQGELLDAAGQNMKVHIWELGNYNVNTVEGHTHHNCEDMGCSKAKKSYPRHCRACWAGDDNRFSSNKGGSPQFLDSNDEIRLWDVNRGDCKLILKGGSRQVRFQPQLGDLLASSTEKNINIFDVKTNSIQKKLQGHIKDVRSIC</sequence>
<dbReference type="Proteomes" id="UP001152561">
    <property type="component" value="Unassembled WGS sequence"/>
</dbReference>
<feature type="compositionally biased region" description="Polar residues" evidence="1">
    <location>
        <begin position="9"/>
        <end position="23"/>
    </location>
</feature>
<dbReference type="OrthoDB" id="47802at2759"/>
<dbReference type="GO" id="GO:0003714">
    <property type="term" value="F:transcription corepressor activity"/>
    <property type="evidence" value="ECO:0007669"/>
    <property type="project" value="InterPro"/>
</dbReference>
<evidence type="ECO:0000313" key="2">
    <source>
        <dbReference type="EMBL" id="KAJ8561055.1"/>
    </source>
</evidence>
<dbReference type="AlphaFoldDB" id="A0A9Q1MIK8"/>
<proteinExistence type="predicted"/>
<evidence type="ECO:0000313" key="3">
    <source>
        <dbReference type="Proteomes" id="UP001152561"/>
    </source>
</evidence>
<protein>
    <submittedName>
        <fullName evidence="2">Uncharacterized protein</fullName>
    </submittedName>
</protein>
<dbReference type="InterPro" id="IPR036322">
    <property type="entry name" value="WD40_repeat_dom_sf"/>
</dbReference>
<dbReference type="InterPro" id="IPR044716">
    <property type="entry name" value="LEUNIG-like"/>
</dbReference>
<organism evidence="2 3">
    <name type="scientific">Anisodus acutangulus</name>
    <dbReference type="NCBI Taxonomy" id="402998"/>
    <lineage>
        <taxon>Eukaryota</taxon>
        <taxon>Viridiplantae</taxon>
        <taxon>Streptophyta</taxon>
        <taxon>Embryophyta</taxon>
        <taxon>Tracheophyta</taxon>
        <taxon>Spermatophyta</taxon>
        <taxon>Magnoliopsida</taxon>
        <taxon>eudicotyledons</taxon>
        <taxon>Gunneridae</taxon>
        <taxon>Pentapetalae</taxon>
        <taxon>asterids</taxon>
        <taxon>lamiids</taxon>
        <taxon>Solanales</taxon>
        <taxon>Solanaceae</taxon>
        <taxon>Solanoideae</taxon>
        <taxon>Hyoscyameae</taxon>
        <taxon>Anisodus</taxon>
    </lineage>
</organism>
<comment type="caution">
    <text evidence="2">The sequence shown here is derived from an EMBL/GenBank/DDBJ whole genome shotgun (WGS) entry which is preliminary data.</text>
</comment>
<name>A0A9Q1MIK8_9SOLA</name>
<keyword evidence="3" id="KW-1185">Reference proteome</keyword>
<dbReference type="InterPro" id="IPR015943">
    <property type="entry name" value="WD40/YVTN_repeat-like_dom_sf"/>
</dbReference>